<keyword evidence="3 6" id="KW-0812">Transmembrane</keyword>
<reference evidence="7" key="2">
    <citation type="submission" date="2021-04" db="EMBL/GenBank/DDBJ databases">
        <authorList>
            <person name="Gilroy R."/>
        </authorList>
    </citation>
    <scope>NUCLEOTIDE SEQUENCE</scope>
    <source>
        <strain evidence="7">CHK188-5543</strain>
    </source>
</reference>
<evidence type="ECO:0000256" key="5">
    <source>
        <dbReference type="ARBA" id="ARBA00023136"/>
    </source>
</evidence>
<feature type="transmembrane region" description="Helical" evidence="6">
    <location>
        <begin position="284"/>
        <end position="304"/>
    </location>
</feature>
<keyword evidence="4 6" id="KW-1133">Transmembrane helix</keyword>
<feature type="transmembrane region" description="Helical" evidence="6">
    <location>
        <begin position="324"/>
        <end position="350"/>
    </location>
</feature>
<name>A0A9D1WSI0_9FIRM</name>
<evidence type="ECO:0000256" key="2">
    <source>
        <dbReference type="ARBA" id="ARBA00009773"/>
    </source>
</evidence>
<comment type="caution">
    <text evidence="7">The sequence shown here is derived from an EMBL/GenBank/DDBJ whole genome shotgun (WGS) entry which is preliminary data.</text>
</comment>
<feature type="transmembrane region" description="Helical" evidence="6">
    <location>
        <begin position="35"/>
        <end position="54"/>
    </location>
</feature>
<evidence type="ECO:0000256" key="6">
    <source>
        <dbReference type="SAM" id="Phobius"/>
    </source>
</evidence>
<organism evidence="7 8">
    <name type="scientific">Candidatus Anaerotruncus excrementipullorum</name>
    <dbReference type="NCBI Taxonomy" id="2838465"/>
    <lineage>
        <taxon>Bacteria</taxon>
        <taxon>Bacillati</taxon>
        <taxon>Bacillota</taxon>
        <taxon>Clostridia</taxon>
        <taxon>Eubacteriales</taxon>
        <taxon>Oscillospiraceae</taxon>
        <taxon>Anaerotruncus</taxon>
    </lineage>
</organism>
<feature type="transmembrane region" description="Helical" evidence="6">
    <location>
        <begin position="223"/>
        <end position="244"/>
    </location>
</feature>
<dbReference type="GO" id="GO:0016020">
    <property type="term" value="C:membrane"/>
    <property type="evidence" value="ECO:0007669"/>
    <property type="project" value="UniProtKB-SubCell"/>
</dbReference>
<dbReference type="GO" id="GO:0055085">
    <property type="term" value="P:transmembrane transport"/>
    <property type="evidence" value="ECO:0007669"/>
    <property type="project" value="TreeGrafter"/>
</dbReference>
<dbReference type="AlphaFoldDB" id="A0A9D1WSI0"/>
<feature type="transmembrane region" description="Helical" evidence="6">
    <location>
        <begin position="157"/>
        <end position="184"/>
    </location>
</feature>
<dbReference type="EMBL" id="DXES01000195">
    <property type="protein sequence ID" value="HIX66444.1"/>
    <property type="molecule type" value="Genomic_DNA"/>
</dbReference>
<dbReference type="Pfam" id="PF01594">
    <property type="entry name" value="AI-2E_transport"/>
    <property type="match status" value="1"/>
</dbReference>
<evidence type="ECO:0000313" key="8">
    <source>
        <dbReference type="Proteomes" id="UP000886800"/>
    </source>
</evidence>
<protein>
    <submittedName>
        <fullName evidence="7">AI-2E family transporter</fullName>
    </submittedName>
</protein>
<dbReference type="PANTHER" id="PTHR21716:SF68">
    <property type="entry name" value="TRANSPORT PROTEIN YTVI-RELATED"/>
    <property type="match status" value="1"/>
</dbReference>
<comment type="subcellular location">
    <subcellularLocation>
        <location evidence="1">Membrane</location>
        <topology evidence="1">Multi-pass membrane protein</topology>
    </subcellularLocation>
</comment>
<reference evidence="7" key="1">
    <citation type="journal article" date="2021" name="PeerJ">
        <title>Extensive microbial diversity within the chicken gut microbiome revealed by metagenomics and culture.</title>
        <authorList>
            <person name="Gilroy R."/>
            <person name="Ravi A."/>
            <person name="Getino M."/>
            <person name="Pursley I."/>
            <person name="Horton D.L."/>
            <person name="Alikhan N.F."/>
            <person name="Baker D."/>
            <person name="Gharbi K."/>
            <person name="Hall N."/>
            <person name="Watson M."/>
            <person name="Adriaenssens E.M."/>
            <person name="Foster-Nyarko E."/>
            <person name="Jarju S."/>
            <person name="Secka A."/>
            <person name="Antonio M."/>
            <person name="Oren A."/>
            <person name="Chaudhuri R.R."/>
            <person name="La Ragione R."/>
            <person name="Hildebrand F."/>
            <person name="Pallen M.J."/>
        </authorList>
    </citation>
    <scope>NUCLEOTIDE SEQUENCE</scope>
    <source>
        <strain evidence="7">CHK188-5543</strain>
    </source>
</reference>
<evidence type="ECO:0000256" key="4">
    <source>
        <dbReference type="ARBA" id="ARBA00022989"/>
    </source>
</evidence>
<feature type="transmembrane region" description="Helical" evidence="6">
    <location>
        <begin position="250"/>
        <end position="277"/>
    </location>
</feature>
<dbReference type="InterPro" id="IPR002549">
    <property type="entry name" value="AI-2E-like"/>
</dbReference>
<sequence>MEPKQQHRLAAVIDLLFYTAMGCALYLLVRYLCVWTLPFLLGAGIAVLMRPLGLRLARRLGLREGAAAILSILLFYLGAAGIAGIFLTILLAQAYELILQLPQLYAQRLAPLLQRLGDWFYGVASRFTPGAAPPSDTFYQSVADAIRQTAVDASSHLVGWCAGLAAKLPMLLLAILFTVMISLFTASSYRQVVQFLQGLVPAGLRERAAGMQRFFRETVWQMARAYTILLAVTFSLLAAGLWLLGFSYVLPIAVCITLLDILPLIGSGTILVPWALILFATGDGVGGSGLLCLFGIITVVRNVLEPRVVGKQIGLHPIATITAMYAGLQIAGVWGLLLGPVGVLFARFLLEEHSEQA</sequence>
<comment type="similarity">
    <text evidence="2">Belongs to the autoinducer-2 exporter (AI-2E) (TC 2.A.86) family.</text>
</comment>
<dbReference type="PANTHER" id="PTHR21716">
    <property type="entry name" value="TRANSMEMBRANE PROTEIN"/>
    <property type="match status" value="1"/>
</dbReference>
<feature type="transmembrane region" description="Helical" evidence="6">
    <location>
        <begin position="9"/>
        <end position="29"/>
    </location>
</feature>
<evidence type="ECO:0000256" key="3">
    <source>
        <dbReference type="ARBA" id="ARBA00022692"/>
    </source>
</evidence>
<evidence type="ECO:0000256" key="1">
    <source>
        <dbReference type="ARBA" id="ARBA00004141"/>
    </source>
</evidence>
<proteinExistence type="inferred from homology"/>
<accession>A0A9D1WSI0</accession>
<evidence type="ECO:0000313" key="7">
    <source>
        <dbReference type="EMBL" id="HIX66444.1"/>
    </source>
</evidence>
<dbReference type="Proteomes" id="UP000886800">
    <property type="component" value="Unassembled WGS sequence"/>
</dbReference>
<keyword evidence="5 6" id="KW-0472">Membrane</keyword>
<feature type="transmembrane region" description="Helical" evidence="6">
    <location>
        <begin position="66"/>
        <end position="95"/>
    </location>
</feature>
<gene>
    <name evidence="7" type="ORF">H9736_09370</name>
</gene>